<dbReference type="PROSITE" id="PS50111">
    <property type="entry name" value="CHEMOTAXIS_TRANSDUC_2"/>
    <property type="match status" value="1"/>
</dbReference>
<gene>
    <name evidence="6" type="ORF">H740_11032</name>
</gene>
<dbReference type="GO" id="GO:0007165">
    <property type="term" value="P:signal transduction"/>
    <property type="evidence" value="ECO:0007669"/>
    <property type="project" value="UniProtKB-KW"/>
</dbReference>
<dbReference type="InterPro" id="IPR004089">
    <property type="entry name" value="MCPsignal_dom"/>
</dbReference>
<organism evidence="6 7">
    <name type="scientific">Campylobacter showae CC57C</name>
    <dbReference type="NCBI Taxonomy" id="1073353"/>
    <lineage>
        <taxon>Bacteria</taxon>
        <taxon>Pseudomonadati</taxon>
        <taxon>Campylobacterota</taxon>
        <taxon>Epsilonproteobacteria</taxon>
        <taxon>Campylobacterales</taxon>
        <taxon>Campylobacteraceae</taxon>
        <taxon>Campylobacter</taxon>
    </lineage>
</organism>
<name>M3GVX8_9BACT</name>
<dbReference type="PRINTS" id="PR00260">
    <property type="entry name" value="CHEMTRNSDUCR"/>
</dbReference>
<feature type="domain" description="Methyl-accepting transducer" evidence="5">
    <location>
        <begin position="1"/>
        <end position="119"/>
    </location>
</feature>
<dbReference type="PATRIC" id="fig|1073353.3.peg.2357"/>
<dbReference type="AlphaFoldDB" id="M3GVX8"/>
<dbReference type="InterPro" id="IPR004090">
    <property type="entry name" value="Chemotax_Me-accpt_rcpt"/>
</dbReference>
<dbReference type="PANTHER" id="PTHR32089:SF112">
    <property type="entry name" value="LYSOZYME-LIKE PROTEIN-RELATED"/>
    <property type="match status" value="1"/>
</dbReference>
<feature type="coiled-coil region" evidence="4">
    <location>
        <begin position="40"/>
        <end position="88"/>
    </location>
</feature>
<sequence length="129" mass="14031">IKNIIVIIRDIADQTNLLALNAAIEAARAGEHGRGFAVVADEVRKLAERTQKSLGEIEANTNVLAQGINEMSENIKEQSEAINMINQSIAQVDELTKQNVNIANATSMVTSEVDDMAKAIVADVRKKKF</sequence>
<keyword evidence="6" id="KW-0436">Ligase</keyword>
<dbReference type="GO" id="GO:0016020">
    <property type="term" value="C:membrane"/>
    <property type="evidence" value="ECO:0007669"/>
    <property type="project" value="InterPro"/>
</dbReference>
<keyword evidence="4" id="KW-0175">Coiled coil</keyword>
<dbReference type="SMART" id="SM00283">
    <property type="entry name" value="MA"/>
    <property type="match status" value="1"/>
</dbReference>
<proteinExistence type="inferred from homology"/>
<evidence type="ECO:0000256" key="2">
    <source>
        <dbReference type="ARBA" id="ARBA00029447"/>
    </source>
</evidence>
<dbReference type="RefSeq" id="WP_002953785.1">
    <property type="nucleotide sequence ID" value="NZ_AOTD01000259.1"/>
</dbReference>
<dbReference type="Pfam" id="PF00015">
    <property type="entry name" value="MCPsignal"/>
    <property type="match status" value="1"/>
</dbReference>
<evidence type="ECO:0000259" key="5">
    <source>
        <dbReference type="PROSITE" id="PS50111"/>
    </source>
</evidence>
<keyword evidence="1 3" id="KW-0807">Transducer</keyword>
<dbReference type="Proteomes" id="UP000011782">
    <property type="component" value="Unassembled WGS sequence"/>
</dbReference>
<dbReference type="EMBL" id="AOTD01000259">
    <property type="protein sequence ID" value="EMG29585.1"/>
    <property type="molecule type" value="Genomic_DNA"/>
</dbReference>
<dbReference type="GO" id="GO:0004888">
    <property type="term" value="F:transmembrane signaling receptor activity"/>
    <property type="evidence" value="ECO:0007669"/>
    <property type="project" value="InterPro"/>
</dbReference>
<evidence type="ECO:0000256" key="1">
    <source>
        <dbReference type="ARBA" id="ARBA00023224"/>
    </source>
</evidence>
<evidence type="ECO:0000256" key="3">
    <source>
        <dbReference type="PROSITE-ProRule" id="PRU00284"/>
    </source>
</evidence>
<dbReference type="GO" id="GO:0016874">
    <property type="term" value="F:ligase activity"/>
    <property type="evidence" value="ECO:0007669"/>
    <property type="project" value="UniProtKB-KW"/>
</dbReference>
<dbReference type="SUPFAM" id="SSF58104">
    <property type="entry name" value="Methyl-accepting chemotaxis protein (MCP) signaling domain"/>
    <property type="match status" value="1"/>
</dbReference>
<evidence type="ECO:0000313" key="6">
    <source>
        <dbReference type="EMBL" id="EMG29585.1"/>
    </source>
</evidence>
<dbReference type="Gene3D" id="1.10.287.950">
    <property type="entry name" value="Methyl-accepting chemotaxis protein"/>
    <property type="match status" value="1"/>
</dbReference>
<dbReference type="PANTHER" id="PTHR32089">
    <property type="entry name" value="METHYL-ACCEPTING CHEMOTAXIS PROTEIN MCPB"/>
    <property type="match status" value="1"/>
</dbReference>
<dbReference type="GO" id="GO:0006935">
    <property type="term" value="P:chemotaxis"/>
    <property type="evidence" value="ECO:0007669"/>
    <property type="project" value="InterPro"/>
</dbReference>
<protein>
    <submittedName>
        <fullName evidence="6">UDP-N-acetylmuramate--L-alanine ligase</fullName>
    </submittedName>
</protein>
<dbReference type="STRING" id="1073353.H740_11032"/>
<comment type="similarity">
    <text evidence="2">Belongs to the methyl-accepting chemotaxis (MCP) protein family.</text>
</comment>
<reference evidence="6 7" key="1">
    <citation type="submission" date="2013-02" db="EMBL/GenBank/DDBJ databases">
        <title>Co-occurrence of anaerobic bacteria in colorectal carcinomas.</title>
        <authorList>
            <person name="Holt R.A."/>
            <person name="Warren R.L."/>
            <person name="Allen-Vercoe E."/>
            <person name="Pleasance S."/>
            <person name="Freeman D.J."/>
            <person name="Watson P."/>
            <person name="Moore R."/>
            <person name="Cochrane K."/>
        </authorList>
    </citation>
    <scope>NUCLEOTIDE SEQUENCE [LARGE SCALE GENOMIC DNA]</scope>
    <source>
        <strain evidence="6 7">CC57C</strain>
    </source>
</reference>
<comment type="caution">
    <text evidence="6">The sequence shown here is derived from an EMBL/GenBank/DDBJ whole genome shotgun (WGS) entry which is preliminary data.</text>
</comment>
<evidence type="ECO:0000313" key="7">
    <source>
        <dbReference type="Proteomes" id="UP000011782"/>
    </source>
</evidence>
<evidence type="ECO:0000256" key="4">
    <source>
        <dbReference type="SAM" id="Coils"/>
    </source>
</evidence>
<feature type="non-terminal residue" evidence="6">
    <location>
        <position position="1"/>
    </location>
</feature>
<accession>M3GVX8</accession>